<feature type="compositionally biased region" description="Basic residues" evidence="1">
    <location>
        <begin position="35"/>
        <end position="58"/>
    </location>
</feature>
<evidence type="ECO:0000313" key="3">
    <source>
        <dbReference type="Proteomes" id="UP000594262"/>
    </source>
</evidence>
<accession>A0A7M5WJW3</accession>
<reference evidence="2" key="1">
    <citation type="submission" date="2021-01" db="UniProtKB">
        <authorList>
            <consortium name="EnsemblMetazoa"/>
        </authorList>
    </citation>
    <scope>IDENTIFICATION</scope>
</reference>
<feature type="region of interest" description="Disordered" evidence="1">
    <location>
        <begin position="1"/>
        <end position="66"/>
    </location>
</feature>
<protein>
    <submittedName>
        <fullName evidence="2">Uncharacterized protein</fullName>
    </submittedName>
</protein>
<sequence length="196" mass="22238">DKDRSVSPSSSSSGSSSEETSSSSSSSSSEEERKRKSKKKKKKQTKRRKREKQGKRPKLQLFSMEENKNGWDLDEELAQYIEDNTVNYIPDKDILKDVMDKYPVPQNVSEVLKMDLTMDTFLKGKNTPGKITISKDKSLSRISNKVRDILGPLTAVWQQVEQVCSEKSDNHLIDVEELARTFQHSVLLIGQAMNAI</sequence>
<evidence type="ECO:0000256" key="1">
    <source>
        <dbReference type="SAM" id="MobiDB-lite"/>
    </source>
</evidence>
<dbReference type="Proteomes" id="UP000594262">
    <property type="component" value="Unplaced"/>
</dbReference>
<proteinExistence type="predicted"/>
<keyword evidence="3" id="KW-1185">Reference proteome</keyword>
<name>A0A7M5WJW3_9CNID</name>
<feature type="compositionally biased region" description="Low complexity" evidence="1">
    <location>
        <begin position="7"/>
        <end position="28"/>
    </location>
</feature>
<dbReference type="AlphaFoldDB" id="A0A7M5WJW3"/>
<dbReference type="OrthoDB" id="6159518at2759"/>
<organism evidence="2 3">
    <name type="scientific">Clytia hemisphaerica</name>
    <dbReference type="NCBI Taxonomy" id="252671"/>
    <lineage>
        <taxon>Eukaryota</taxon>
        <taxon>Metazoa</taxon>
        <taxon>Cnidaria</taxon>
        <taxon>Hydrozoa</taxon>
        <taxon>Hydroidolina</taxon>
        <taxon>Leptothecata</taxon>
        <taxon>Obeliida</taxon>
        <taxon>Clytiidae</taxon>
        <taxon>Clytia</taxon>
    </lineage>
</organism>
<evidence type="ECO:0000313" key="2">
    <source>
        <dbReference type="EnsemblMetazoa" id="CLYHEMP005842.1"/>
    </source>
</evidence>
<dbReference type="EnsemblMetazoa" id="CLYHEMT005842.1">
    <property type="protein sequence ID" value="CLYHEMP005842.1"/>
    <property type="gene ID" value="CLYHEMG005842"/>
</dbReference>